<feature type="domain" description="RNase III" evidence="7">
    <location>
        <begin position="22"/>
        <end position="172"/>
    </location>
</feature>
<comment type="cofactor">
    <cofactor evidence="2">
        <name>Mg(2+)</name>
        <dbReference type="ChEBI" id="CHEBI:18420"/>
    </cofactor>
</comment>
<feature type="domain" description="RNase III" evidence="7">
    <location>
        <begin position="258"/>
        <end position="423"/>
    </location>
</feature>
<dbReference type="GO" id="GO:0031054">
    <property type="term" value="P:pre-miRNA processing"/>
    <property type="evidence" value="ECO:0007669"/>
    <property type="project" value="InterPro"/>
</dbReference>
<dbReference type="GO" id="GO:0046872">
    <property type="term" value="F:metal ion binding"/>
    <property type="evidence" value="ECO:0007669"/>
    <property type="project" value="UniProtKB-KW"/>
</dbReference>
<keyword evidence="3" id="KW-0479">Metal-binding</keyword>
<dbReference type="SUPFAM" id="SSF69065">
    <property type="entry name" value="RNase III domain-like"/>
    <property type="match status" value="2"/>
</dbReference>
<evidence type="ECO:0000313" key="9">
    <source>
        <dbReference type="Proteomes" id="UP000616769"/>
    </source>
</evidence>
<organism evidence="8 9">
    <name type="scientific">Sarcoptes scabiei</name>
    <name type="common">Itch mite</name>
    <name type="synonym">Acarus scabiei</name>
    <dbReference type="NCBI Taxonomy" id="52283"/>
    <lineage>
        <taxon>Eukaryota</taxon>
        <taxon>Metazoa</taxon>
        <taxon>Ecdysozoa</taxon>
        <taxon>Arthropoda</taxon>
        <taxon>Chelicerata</taxon>
        <taxon>Arachnida</taxon>
        <taxon>Acari</taxon>
        <taxon>Acariformes</taxon>
        <taxon>Sarcoptiformes</taxon>
        <taxon>Astigmata</taxon>
        <taxon>Psoroptidia</taxon>
        <taxon>Sarcoptoidea</taxon>
        <taxon>Sarcoptidae</taxon>
        <taxon>Sarcoptinae</taxon>
        <taxon>Sarcoptes</taxon>
    </lineage>
</organism>
<dbReference type="InterPro" id="IPR036389">
    <property type="entry name" value="RNase_III_sf"/>
</dbReference>
<keyword evidence="6" id="KW-0694">RNA-binding</keyword>
<evidence type="ECO:0000256" key="1">
    <source>
        <dbReference type="ARBA" id="ARBA00001936"/>
    </source>
</evidence>
<reference evidence="8 9" key="1">
    <citation type="journal article" date="2015" name="Parasit. Vectors">
        <title>Draft genome of the scabies mite.</title>
        <authorList>
            <person name="Rider S.D.Jr."/>
            <person name="Morgan M.S."/>
            <person name="Arlian L.G."/>
        </authorList>
    </citation>
    <scope>NUCLEOTIDE SEQUENCE [LARGE SCALE GENOMIC DNA]</scope>
    <source>
        <strain evidence="8">Arlian Lab</strain>
    </source>
</reference>
<accession>A0A132A5A2</accession>
<comment type="cofactor">
    <cofactor evidence="1">
        <name>Mn(2+)</name>
        <dbReference type="ChEBI" id="CHEBI:29035"/>
    </cofactor>
</comment>
<sequence length="526" mass="61998">MNRFKEEISFGDVSMLKFIGDIDKLIEKDQLRLNTFEVFNPLNPWHIVQGLSLKKINDSWNIERLEVIGDSFIKFTSSLFLFFEYPQYNEKHYDLLKISMINNRNLCKIAIEKEISRYIFTTLHHSKAMNFAKRLLLKDFNKNSEEFHHETRYKDQADCVESLIGAFLIYGGAGSALKFLNKFLQFKAFNPSDISREDLDQFILNKLDTDFQIIGEELDSGKQFDEINDETIIQRLFRNDYNHSMLNEIERRYRENFFDKVEEIIDYRFRNRFLLVQAFTHSSYNNLEDGKNFSLITSYQRLEFIGDSILDYMITHYLYNKDDTLDPNAITTLRQALVNNIFYASIVVKFGLHKFILHSSYSLKTVILRFVTRFTYKFIEQVEALLLEGLDEESVNHIDDIDVPKTLSDIFEALIAAIFLDSHFNFDATWRVVLKLIKTELDHFMVKLPIMPIYQLSMDPNCNFHFENFENYEPSMMDSTIIRKKIDLTIEGVGTFTGLGRTKRLCKISAAKKYLNWKRNHSSDSV</sequence>
<dbReference type="InterPro" id="IPR044441">
    <property type="entry name" value="DICER_DSRM"/>
</dbReference>
<keyword evidence="5" id="KW-0460">Magnesium</keyword>
<evidence type="ECO:0000256" key="6">
    <source>
        <dbReference type="ARBA" id="ARBA00022884"/>
    </source>
</evidence>
<dbReference type="GO" id="GO:0003723">
    <property type="term" value="F:RNA binding"/>
    <property type="evidence" value="ECO:0007669"/>
    <property type="project" value="UniProtKB-KW"/>
</dbReference>
<dbReference type="PROSITE" id="PS50142">
    <property type="entry name" value="RNASE_3_2"/>
    <property type="match status" value="2"/>
</dbReference>
<name>A0A132A5A2_SARSC</name>
<dbReference type="InterPro" id="IPR000999">
    <property type="entry name" value="RNase_III_dom"/>
</dbReference>
<dbReference type="CDD" id="cd00593">
    <property type="entry name" value="RIBOc"/>
    <property type="match status" value="2"/>
</dbReference>
<dbReference type="FunFam" id="1.10.1520.10:FF:000004">
    <property type="entry name" value="Endoribonuclease dicer-like 1"/>
    <property type="match status" value="1"/>
</dbReference>
<dbReference type="PANTHER" id="PTHR14950">
    <property type="entry name" value="DICER-RELATED"/>
    <property type="match status" value="1"/>
</dbReference>
<dbReference type="Proteomes" id="UP000616769">
    <property type="component" value="Unassembled WGS sequence"/>
</dbReference>
<evidence type="ECO:0000313" key="8">
    <source>
        <dbReference type="EMBL" id="KPM06069.1"/>
    </source>
</evidence>
<comment type="caution">
    <text evidence="8">The sequence shown here is derived from an EMBL/GenBank/DDBJ whole genome shotgun (WGS) entry which is preliminary data.</text>
</comment>
<dbReference type="EMBL" id="JXLN01010642">
    <property type="protein sequence ID" value="KPM06069.1"/>
    <property type="molecule type" value="Genomic_DNA"/>
</dbReference>
<dbReference type="SMART" id="SM00535">
    <property type="entry name" value="RIBOc"/>
    <property type="match status" value="2"/>
</dbReference>
<evidence type="ECO:0000256" key="4">
    <source>
        <dbReference type="ARBA" id="ARBA00022801"/>
    </source>
</evidence>
<gene>
    <name evidence="8" type="ORF">QR98_0045420</name>
</gene>
<dbReference type="Pfam" id="PF00636">
    <property type="entry name" value="Ribonuclease_3"/>
    <property type="match status" value="2"/>
</dbReference>
<dbReference type="PANTHER" id="PTHR14950:SF37">
    <property type="entry name" value="ENDORIBONUCLEASE DICER"/>
    <property type="match status" value="1"/>
</dbReference>
<dbReference type="Pfam" id="PF20932">
    <property type="entry name" value="Dicer_dsRBD"/>
    <property type="match status" value="1"/>
</dbReference>
<dbReference type="GO" id="GO:0004525">
    <property type="term" value="F:ribonuclease III activity"/>
    <property type="evidence" value="ECO:0007669"/>
    <property type="project" value="InterPro"/>
</dbReference>
<protein>
    <submittedName>
        <fullName evidence="8">Dicer 1-like protein</fullName>
    </submittedName>
</protein>
<keyword evidence="4" id="KW-0378">Hydrolase</keyword>
<dbReference type="Gene3D" id="1.10.1520.10">
    <property type="entry name" value="Ribonuclease III domain"/>
    <property type="match status" value="2"/>
</dbReference>
<evidence type="ECO:0000259" key="7">
    <source>
        <dbReference type="PROSITE" id="PS50142"/>
    </source>
</evidence>
<dbReference type="VEuPathDB" id="VectorBase:SSCA008754"/>
<dbReference type="GO" id="GO:0030422">
    <property type="term" value="P:siRNA processing"/>
    <property type="evidence" value="ECO:0007669"/>
    <property type="project" value="InterPro"/>
</dbReference>
<dbReference type="AlphaFoldDB" id="A0A132A5A2"/>
<dbReference type="OrthoDB" id="6487280at2759"/>
<evidence type="ECO:0000256" key="3">
    <source>
        <dbReference type="ARBA" id="ARBA00022723"/>
    </source>
</evidence>
<evidence type="ECO:0000256" key="2">
    <source>
        <dbReference type="ARBA" id="ARBA00001946"/>
    </source>
</evidence>
<proteinExistence type="predicted"/>
<evidence type="ECO:0000256" key="5">
    <source>
        <dbReference type="ARBA" id="ARBA00022842"/>
    </source>
</evidence>